<proteinExistence type="predicted"/>
<dbReference type="EMBL" id="CM029047">
    <property type="protein sequence ID" value="KAG2583786.1"/>
    <property type="molecule type" value="Genomic_DNA"/>
</dbReference>
<keyword evidence="2" id="KW-1185">Reference proteome</keyword>
<gene>
    <name evidence="1" type="ORF">PVAP13_6KG242000</name>
</gene>
<accession>A0A8T0RE96</accession>
<dbReference type="EMBL" id="CM029047">
    <property type="protein sequence ID" value="KAG2583784.1"/>
    <property type="molecule type" value="Genomic_DNA"/>
</dbReference>
<dbReference type="AlphaFoldDB" id="A0A8T0RE96"/>
<dbReference type="EMBL" id="CM029047">
    <property type="protein sequence ID" value="KAG2583785.1"/>
    <property type="molecule type" value="Genomic_DNA"/>
</dbReference>
<dbReference type="Proteomes" id="UP000823388">
    <property type="component" value="Chromosome 6K"/>
</dbReference>
<reference evidence="1" key="1">
    <citation type="submission" date="2020-05" db="EMBL/GenBank/DDBJ databases">
        <title>WGS assembly of Panicum virgatum.</title>
        <authorList>
            <person name="Lovell J.T."/>
            <person name="Jenkins J."/>
            <person name="Shu S."/>
            <person name="Juenger T.E."/>
            <person name="Schmutz J."/>
        </authorList>
    </citation>
    <scope>NUCLEOTIDE SEQUENCE</scope>
    <source>
        <strain evidence="1">AP13</strain>
    </source>
</reference>
<name>A0A8T0RE96_PANVG</name>
<comment type="caution">
    <text evidence="1">The sequence shown here is derived from an EMBL/GenBank/DDBJ whole genome shotgun (WGS) entry which is preliminary data.</text>
</comment>
<evidence type="ECO:0000313" key="2">
    <source>
        <dbReference type="Proteomes" id="UP000823388"/>
    </source>
</evidence>
<sequence>MKKTKVHGLTLFGNLNLTSPRAHLRCEQHRGRSIDIWRTQHLFRLARELPRWNRSHTDTVAGPREDKRIVVPVTVKVQTGQGVSRSCWTACEPGLFTQQFLPENEQFQAAGAIVEVDTVTVLTGQRSSAQILLVDDSSSRVSVVGWLVTPDLAGNSQTRFMNYWTLWFGTLFLITNKCCFRCYILQSIAISIDFLPFFFFEM</sequence>
<dbReference type="EMBL" id="CM029047">
    <property type="protein sequence ID" value="KAG2583783.1"/>
    <property type="molecule type" value="Genomic_DNA"/>
</dbReference>
<evidence type="ECO:0000313" key="1">
    <source>
        <dbReference type="EMBL" id="KAG2583784.1"/>
    </source>
</evidence>
<organism evidence="1 2">
    <name type="scientific">Panicum virgatum</name>
    <name type="common">Blackwell switchgrass</name>
    <dbReference type="NCBI Taxonomy" id="38727"/>
    <lineage>
        <taxon>Eukaryota</taxon>
        <taxon>Viridiplantae</taxon>
        <taxon>Streptophyta</taxon>
        <taxon>Embryophyta</taxon>
        <taxon>Tracheophyta</taxon>
        <taxon>Spermatophyta</taxon>
        <taxon>Magnoliopsida</taxon>
        <taxon>Liliopsida</taxon>
        <taxon>Poales</taxon>
        <taxon>Poaceae</taxon>
        <taxon>PACMAD clade</taxon>
        <taxon>Panicoideae</taxon>
        <taxon>Panicodae</taxon>
        <taxon>Paniceae</taxon>
        <taxon>Panicinae</taxon>
        <taxon>Panicum</taxon>
        <taxon>Panicum sect. Hiantes</taxon>
    </lineage>
</organism>
<protein>
    <submittedName>
        <fullName evidence="1">Uncharacterized protein</fullName>
    </submittedName>
</protein>